<feature type="transmembrane region" description="Helical" evidence="2">
    <location>
        <begin position="113"/>
        <end position="134"/>
    </location>
</feature>
<dbReference type="Pfam" id="PF07690">
    <property type="entry name" value="MFS_1"/>
    <property type="match status" value="2"/>
</dbReference>
<dbReference type="InterPro" id="IPR020846">
    <property type="entry name" value="MFS_dom"/>
</dbReference>
<feature type="transmembrane region" description="Helical" evidence="2">
    <location>
        <begin position="416"/>
        <end position="435"/>
    </location>
</feature>
<dbReference type="Proteomes" id="UP001549921">
    <property type="component" value="Unassembled WGS sequence"/>
</dbReference>
<dbReference type="GO" id="GO:0016020">
    <property type="term" value="C:membrane"/>
    <property type="evidence" value="ECO:0007669"/>
    <property type="project" value="UniProtKB-SubCell"/>
</dbReference>
<gene>
    <name evidence="4" type="ORF">ABMA28_016381</name>
</gene>
<accession>A0ABD0T992</accession>
<dbReference type="InterPro" id="IPR011701">
    <property type="entry name" value="MFS"/>
</dbReference>
<feature type="transmembrane region" description="Helical" evidence="2">
    <location>
        <begin position="507"/>
        <end position="530"/>
    </location>
</feature>
<feature type="transmembrane region" description="Helical" evidence="2">
    <location>
        <begin position="385"/>
        <end position="404"/>
    </location>
</feature>
<feature type="transmembrane region" description="Helical" evidence="2">
    <location>
        <begin position="349"/>
        <end position="373"/>
    </location>
</feature>
<dbReference type="EMBL" id="JBEDNZ010000008">
    <property type="protein sequence ID" value="KAL0839740.1"/>
    <property type="molecule type" value="Genomic_DNA"/>
</dbReference>
<feature type="transmembrane region" description="Helical" evidence="2">
    <location>
        <begin position="141"/>
        <end position="165"/>
    </location>
</feature>
<organism evidence="4 5">
    <name type="scientific">Loxostege sticticalis</name>
    <name type="common">Beet webworm moth</name>
    <dbReference type="NCBI Taxonomy" id="481309"/>
    <lineage>
        <taxon>Eukaryota</taxon>
        <taxon>Metazoa</taxon>
        <taxon>Ecdysozoa</taxon>
        <taxon>Arthropoda</taxon>
        <taxon>Hexapoda</taxon>
        <taxon>Insecta</taxon>
        <taxon>Pterygota</taxon>
        <taxon>Neoptera</taxon>
        <taxon>Endopterygota</taxon>
        <taxon>Lepidoptera</taxon>
        <taxon>Glossata</taxon>
        <taxon>Ditrysia</taxon>
        <taxon>Pyraloidea</taxon>
        <taxon>Crambidae</taxon>
        <taxon>Pyraustinae</taxon>
        <taxon>Loxostege</taxon>
    </lineage>
</organism>
<evidence type="ECO:0000313" key="5">
    <source>
        <dbReference type="Proteomes" id="UP001549921"/>
    </source>
</evidence>
<protein>
    <recommendedName>
        <fullName evidence="3">Major facilitator superfamily (MFS) profile domain-containing protein</fullName>
    </recommendedName>
</protein>
<keyword evidence="2" id="KW-1133">Transmembrane helix</keyword>
<dbReference type="AlphaFoldDB" id="A0ABD0T992"/>
<feature type="transmembrane region" description="Helical" evidence="2">
    <location>
        <begin position="50"/>
        <end position="71"/>
    </location>
</feature>
<feature type="transmembrane region" description="Helical" evidence="2">
    <location>
        <begin position="441"/>
        <end position="462"/>
    </location>
</feature>
<dbReference type="PANTHER" id="PTHR11360">
    <property type="entry name" value="MONOCARBOXYLATE TRANSPORTER"/>
    <property type="match status" value="1"/>
</dbReference>
<feature type="transmembrane region" description="Helical" evidence="2">
    <location>
        <begin position="474"/>
        <end position="495"/>
    </location>
</feature>
<feature type="domain" description="Major facilitator superfamily (MFS) profile" evidence="3">
    <location>
        <begin position="13"/>
        <end position="533"/>
    </location>
</feature>
<feature type="transmembrane region" description="Helical" evidence="2">
    <location>
        <begin position="12"/>
        <end position="38"/>
    </location>
</feature>
<evidence type="ECO:0000313" key="4">
    <source>
        <dbReference type="EMBL" id="KAL0839740.1"/>
    </source>
</evidence>
<evidence type="ECO:0000256" key="2">
    <source>
        <dbReference type="SAM" id="Phobius"/>
    </source>
</evidence>
<feature type="transmembrane region" description="Helical" evidence="2">
    <location>
        <begin position="171"/>
        <end position="190"/>
    </location>
</feature>
<dbReference type="InterPro" id="IPR050327">
    <property type="entry name" value="Proton-linked_MCT"/>
</dbReference>
<dbReference type="InterPro" id="IPR036259">
    <property type="entry name" value="MFS_trans_sf"/>
</dbReference>
<evidence type="ECO:0000256" key="1">
    <source>
        <dbReference type="ARBA" id="ARBA00004141"/>
    </source>
</evidence>
<name>A0ABD0T992_LOXSC</name>
<dbReference type="PANTHER" id="PTHR11360:SF237">
    <property type="entry name" value="MONOCARBOXYLATE TRANSPORTER 12-B-LIKE PROTEIN"/>
    <property type="match status" value="1"/>
</dbReference>
<sequence length="543" mass="59742">MTSKNKVPPDGGYGWVVTFAYALNNIVVLPLIAGFGLVFQEAFDETGLTATQGTLVITLNHGIGMLLSFFGGPVLRRFGYRKVAAVGAILISIGLMMTASASSFWIFILSYSIINSTGVAAVMAAFGLAINSFFKEKRGRAIGVAMSLTGLGAIYMPLLMSALMYAFGWRYAVLILAAICLHSLVGACLLRPAKWYLRDPPITEEEIPLNRDPSSELINGSVTTSSKQTGIQSVPRLEDSVENGIIPPPKSLSMRSLASNASLETRNAVSHPDISKKTVEPPLREARYKWWESQEINLGSSFNIFLENDAKKNMKTKEAAVTEKTKEPEKTFFRNFVDFFDLTLLSDPIFVNILIGMSVAACVETNFSLLFPIILKDMMKFETGAIGQIMAVIGFSDTVFRLVSPFIGEWCHKPPRVMYMIGLVLIVFTRTVMLFTSTYMGMIFVALAMGITKGIRTVYMNIVIPSYVPIERLAFASGIQMFVNGITIIGLGSILGKIREASGSYEVPILVLNVVTLFTVLIWCAEFLYVRVKNKKISEEQTV</sequence>
<feature type="transmembrane region" description="Helical" evidence="2">
    <location>
        <begin position="83"/>
        <end position="107"/>
    </location>
</feature>
<comment type="caution">
    <text evidence="4">The sequence shown here is derived from an EMBL/GenBank/DDBJ whole genome shotgun (WGS) entry which is preliminary data.</text>
</comment>
<proteinExistence type="predicted"/>
<keyword evidence="2" id="KW-0472">Membrane</keyword>
<dbReference type="PROSITE" id="PS50850">
    <property type="entry name" value="MFS"/>
    <property type="match status" value="1"/>
</dbReference>
<comment type="subcellular location">
    <subcellularLocation>
        <location evidence="1">Membrane</location>
        <topology evidence="1">Multi-pass membrane protein</topology>
    </subcellularLocation>
</comment>
<dbReference type="SUPFAM" id="SSF103473">
    <property type="entry name" value="MFS general substrate transporter"/>
    <property type="match status" value="1"/>
</dbReference>
<keyword evidence="2" id="KW-0812">Transmembrane</keyword>
<dbReference type="Gene3D" id="1.20.1250.20">
    <property type="entry name" value="MFS general substrate transporter like domains"/>
    <property type="match status" value="1"/>
</dbReference>
<reference evidence="4 5" key="1">
    <citation type="submission" date="2024-06" db="EMBL/GenBank/DDBJ databases">
        <title>A chromosome-level genome assembly of beet webworm, Loxostege sticticalis.</title>
        <authorList>
            <person name="Zhang Y."/>
        </authorList>
    </citation>
    <scope>NUCLEOTIDE SEQUENCE [LARGE SCALE GENOMIC DNA]</scope>
    <source>
        <strain evidence="4">AQ028</strain>
        <tissue evidence="4">Male pupae</tissue>
    </source>
</reference>
<evidence type="ECO:0000259" key="3">
    <source>
        <dbReference type="PROSITE" id="PS50850"/>
    </source>
</evidence>